<evidence type="ECO:0000313" key="1">
    <source>
        <dbReference type="EMBL" id="AWL54270.1"/>
    </source>
</evidence>
<dbReference type="Proteomes" id="UP000290719">
    <property type="component" value="Segment"/>
</dbReference>
<dbReference type="EMBL" id="MF120198">
    <property type="protein sequence ID" value="AWL54270.1"/>
    <property type="molecule type" value="Genomic_RNA"/>
</dbReference>
<proteinExistence type="predicted"/>
<dbReference type="KEGG" id="vg:41702093"/>
<sequence>MATVVYTPYLVAFILFKYCTYRSEMPKLSDVRPGRTGI</sequence>
<reference evidence="1" key="1">
    <citation type="journal article" date="2018" name="Virol. J.">
        <title>Characterization of a new apple luteovirus identified by high-throughput sequencing.</title>
        <authorList>
            <person name="Liu H."/>
            <person name="Wu L."/>
            <person name="Nikolaeva E."/>
            <person name="Peter K."/>
            <person name="Liu Z."/>
            <person name="Mollov D."/>
            <person name="Cao M."/>
            <person name="Li R."/>
        </authorList>
    </citation>
    <scope>NUCLEOTIDE SEQUENCE [LARGE SCALE GENOMIC DNA]</scope>
    <source>
        <strain evidence="1">PA8</strain>
    </source>
</reference>
<accession>A0A2U8N501</accession>
<dbReference type="GeneID" id="41702093"/>
<gene>
    <name evidence="1" type="primary">ORF6</name>
</gene>
<organism evidence="1">
    <name type="scientific">Apple luteovirus 1</name>
    <dbReference type="NCBI Taxonomy" id="2170544"/>
    <lineage>
        <taxon>Viruses</taxon>
        <taxon>Riboviria</taxon>
        <taxon>Orthornavirae</taxon>
        <taxon>Kitrinoviricota</taxon>
        <taxon>Tolucaviricetes</taxon>
        <taxon>Tolivirales</taxon>
        <taxon>Tombusviridae</taxon>
        <taxon>Regressovirinae</taxon>
        <taxon>Luteovirus</taxon>
        <taxon>Luteovirus mali</taxon>
    </lineage>
</organism>
<evidence type="ECO:0000313" key="2">
    <source>
        <dbReference type="Proteomes" id="UP000290719"/>
    </source>
</evidence>
<protein>
    <submittedName>
        <fullName evidence="1">Putative P6 protein</fullName>
    </submittedName>
</protein>
<dbReference type="RefSeq" id="YP_009552856.1">
    <property type="nucleotide sequence ID" value="NC_040680.1"/>
</dbReference>
<name>A0A2U8N501_9TOMB</name>
<keyword evidence="2" id="KW-1185">Reference proteome</keyword>